<feature type="compositionally biased region" description="Basic residues" evidence="1">
    <location>
        <begin position="65"/>
        <end position="74"/>
    </location>
</feature>
<proteinExistence type="predicted"/>
<accession>A0A0D9Y708</accession>
<dbReference type="HOGENOM" id="CLU_184028_0_0_1"/>
<dbReference type="AlphaFoldDB" id="A0A0D9Y708"/>
<organism evidence="2">
    <name type="scientific">Oryza glumipatula</name>
    <dbReference type="NCBI Taxonomy" id="40148"/>
    <lineage>
        <taxon>Eukaryota</taxon>
        <taxon>Viridiplantae</taxon>
        <taxon>Streptophyta</taxon>
        <taxon>Embryophyta</taxon>
        <taxon>Tracheophyta</taxon>
        <taxon>Spermatophyta</taxon>
        <taxon>Magnoliopsida</taxon>
        <taxon>Liliopsida</taxon>
        <taxon>Poales</taxon>
        <taxon>Poaceae</taxon>
        <taxon>BOP clade</taxon>
        <taxon>Oryzoideae</taxon>
        <taxon>Oryzeae</taxon>
        <taxon>Oryzinae</taxon>
        <taxon>Oryza</taxon>
    </lineage>
</organism>
<dbReference type="Gramene" id="OGLUM01G13470.4">
    <property type="protein sequence ID" value="OGLUM01G13470.4"/>
    <property type="gene ID" value="OGLUM01G13470"/>
</dbReference>
<protein>
    <submittedName>
        <fullName evidence="2">Uncharacterized protein</fullName>
    </submittedName>
</protein>
<dbReference type="EnsemblPlants" id="OGLUM01G13470.4">
    <property type="protein sequence ID" value="OGLUM01G13470.4"/>
    <property type="gene ID" value="OGLUM01G13470"/>
</dbReference>
<reference evidence="2" key="3">
    <citation type="submission" date="2018-05" db="EMBL/GenBank/DDBJ databases">
        <title>OgluRS3 (Oryza glumaepatula Reference Sequence Version 3).</title>
        <authorList>
            <person name="Zhang J."/>
            <person name="Kudrna D."/>
            <person name="Lee S."/>
            <person name="Talag J."/>
            <person name="Welchert J."/>
            <person name="Wing R.A."/>
        </authorList>
    </citation>
    <scope>NUCLEOTIDE SEQUENCE [LARGE SCALE GENOMIC DNA]</scope>
</reference>
<evidence type="ECO:0000313" key="3">
    <source>
        <dbReference type="Proteomes" id="UP000026961"/>
    </source>
</evidence>
<keyword evidence="3" id="KW-1185">Reference proteome</keyword>
<evidence type="ECO:0000313" key="2">
    <source>
        <dbReference type="EnsemblPlants" id="OGLUM01G13470.4"/>
    </source>
</evidence>
<dbReference type="Proteomes" id="UP000026961">
    <property type="component" value="Chromosome 1"/>
</dbReference>
<reference evidence="2" key="1">
    <citation type="submission" date="2013-08" db="EMBL/GenBank/DDBJ databases">
        <title>Oryza genome evolution.</title>
        <authorList>
            <person name="Wing R.A."/>
            <person name="Panaud O."/>
            <person name="Oliveira A.C."/>
        </authorList>
    </citation>
    <scope>NUCLEOTIDE SEQUENCE</scope>
</reference>
<feature type="region of interest" description="Disordered" evidence="1">
    <location>
        <begin position="1"/>
        <end position="76"/>
    </location>
</feature>
<name>A0A0D9Y708_9ORYZ</name>
<sequence length="96" mass="10324">MVVSTGTFARYGSTAGHAGDEVVPLPHRPQLEPMSSPSAAADGAEVIPSCRRHRQTPPLPQEKQGKRKGAKRQGKWTMSYNDSVATDRCPLAYCSG</sequence>
<reference evidence="2" key="2">
    <citation type="submission" date="2015-04" db="UniProtKB">
        <authorList>
            <consortium name="EnsemblPlants"/>
        </authorList>
    </citation>
    <scope>IDENTIFICATION</scope>
</reference>
<evidence type="ECO:0000256" key="1">
    <source>
        <dbReference type="SAM" id="MobiDB-lite"/>
    </source>
</evidence>